<proteinExistence type="predicted"/>
<feature type="compositionally biased region" description="Basic residues" evidence="1">
    <location>
        <begin position="263"/>
        <end position="292"/>
    </location>
</feature>
<dbReference type="InParanoid" id="A0A482XKF6"/>
<dbReference type="EMBL" id="QKKF02007096">
    <property type="protein sequence ID" value="RZF46164.1"/>
    <property type="molecule type" value="Genomic_DNA"/>
</dbReference>
<feature type="region of interest" description="Disordered" evidence="1">
    <location>
        <begin position="253"/>
        <end position="303"/>
    </location>
</feature>
<organism evidence="3 4">
    <name type="scientific">Laodelphax striatellus</name>
    <name type="common">Small brown planthopper</name>
    <name type="synonym">Delphax striatella</name>
    <dbReference type="NCBI Taxonomy" id="195883"/>
    <lineage>
        <taxon>Eukaryota</taxon>
        <taxon>Metazoa</taxon>
        <taxon>Ecdysozoa</taxon>
        <taxon>Arthropoda</taxon>
        <taxon>Hexapoda</taxon>
        <taxon>Insecta</taxon>
        <taxon>Pterygota</taxon>
        <taxon>Neoptera</taxon>
        <taxon>Paraneoptera</taxon>
        <taxon>Hemiptera</taxon>
        <taxon>Auchenorrhyncha</taxon>
        <taxon>Fulgoroidea</taxon>
        <taxon>Delphacidae</taxon>
        <taxon>Criomorphinae</taxon>
        <taxon>Laodelphax</taxon>
    </lineage>
</organism>
<evidence type="ECO:0000313" key="3">
    <source>
        <dbReference type="EMBL" id="RZF46164.1"/>
    </source>
</evidence>
<reference evidence="3 4" key="1">
    <citation type="journal article" date="2017" name="Gigascience">
        <title>Genome sequence of the small brown planthopper, Laodelphax striatellus.</title>
        <authorList>
            <person name="Zhu J."/>
            <person name="Jiang F."/>
            <person name="Wang X."/>
            <person name="Yang P."/>
            <person name="Bao Y."/>
            <person name="Zhao W."/>
            <person name="Wang W."/>
            <person name="Lu H."/>
            <person name="Wang Q."/>
            <person name="Cui N."/>
            <person name="Li J."/>
            <person name="Chen X."/>
            <person name="Luo L."/>
            <person name="Yu J."/>
            <person name="Kang L."/>
            <person name="Cui F."/>
        </authorList>
    </citation>
    <scope>NUCLEOTIDE SEQUENCE [LARGE SCALE GENOMIC DNA]</scope>
    <source>
        <strain evidence="3">Lst14</strain>
    </source>
</reference>
<feature type="region of interest" description="Disordered" evidence="1">
    <location>
        <begin position="391"/>
        <end position="426"/>
    </location>
</feature>
<evidence type="ECO:0000256" key="1">
    <source>
        <dbReference type="SAM" id="MobiDB-lite"/>
    </source>
</evidence>
<dbReference type="Pfam" id="PF08729">
    <property type="entry name" value="HUN"/>
    <property type="match status" value="1"/>
</dbReference>
<sequence length="486" mass="53871">MSETKRATLTTLSSNKCDKKPVKTPKKTVRLDLNLIEPNEDECSVFNYTALINSLEKKQLKKKNSEGRDTDIETTHIYNILLIAISWGLISTKGFKYDLGGADKNRCYSYSELGAGYDENDSFIDNTEPCDEALGEEYQTVHGGYYVHSGPLTLKRVELCDVSDGEEIRAKRRKSGANVIGDDSEDDEDEEDEEDEDEDDEEDDEDDEEEETTEKETDVSEKIEEKEVVEKTVTVKKMKLDKTEDCTEIATKSEDVEESTAMAKKRKKAEKRHHNHHSDHNHHHHKHHKHHKHDDEKPAVDTSSVVNSNSAMNYSTANSDSVSVVNNTMVDSAPVSNGGQVTSRNNHEGKHQKKKKNATVKALIPGVEALPDGTNHKSVNDVIEFVISSGRHGETSRDSTSSSIKSNTDSDLSQSSHSTDEAAAAAKAGSSDVMQLPLAAKSPAVAAEIPVLPAEMNELISRVKLCMSQTHFSKRNFSPEVNALLM</sequence>
<evidence type="ECO:0000313" key="4">
    <source>
        <dbReference type="Proteomes" id="UP000291343"/>
    </source>
</evidence>
<protein>
    <recommendedName>
        <fullName evidence="2">Hpc2-related domain-containing protein</fullName>
    </recommendedName>
</protein>
<feature type="compositionally biased region" description="Polar residues" evidence="1">
    <location>
        <begin position="330"/>
        <end position="344"/>
    </location>
</feature>
<feature type="compositionally biased region" description="Basic and acidic residues" evidence="1">
    <location>
        <begin position="214"/>
        <end position="226"/>
    </location>
</feature>
<dbReference type="GO" id="GO:0006325">
    <property type="term" value="P:chromatin organization"/>
    <property type="evidence" value="ECO:0007669"/>
    <property type="project" value="TreeGrafter"/>
</dbReference>
<dbReference type="PANTHER" id="PTHR21669">
    <property type="entry name" value="CAPZ-INTERACTING PROTEIN AND RELATED PROTEINS"/>
    <property type="match status" value="1"/>
</dbReference>
<dbReference type="GO" id="GO:0005634">
    <property type="term" value="C:nucleus"/>
    <property type="evidence" value="ECO:0007669"/>
    <property type="project" value="TreeGrafter"/>
</dbReference>
<feature type="compositionally biased region" description="Low complexity" evidence="1">
    <location>
        <begin position="398"/>
        <end position="413"/>
    </location>
</feature>
<dbReference type="PANTHER" id="PTHR21669:SF28">
    <property type="entry name" value="YEMANUCLEIN"/>
    <property type="match status" value="1"/>
</dbReference>
<gene>
    <name evidence="3" type="ORF">LSTR_LSTR014314</name>
</gene>
<accession>A0A482XKF6</accession>
<feature type="compositionally biased region" description="Acidic residues" evidence="1">
    <location>
        <begin position="182"/>
        <end position="213"/>
    </location>
</feature>
<feature type="domain" description="Hpc2-related" evidence="2">
    <location>
        <begin position="110"/>
        <end position="152"/>
    </location>
</feature>
<dbReference type="STRING" id="195883.A0A482XKF6"/>
<dbReference type="InterPro" id="IPR014840">
    <property type="entry name" value="HRD"/>
</dbReference>
<feature type="non-terminal residue" evidence="3">
    <location>
        <position position="486"/>
    </location>
</feature>
<keyword evidence="4" id="KW-1185">Reference proteome</keyword>
<evidence type="ECO:0000259" key="2">
    <source>
        <dbReference type="Pfam" id="PF08729"/>
    </source>
</evidence>
<feature type="region of interest" description="Disordered" evidence="1">
    <location>
        <begin position="330"/>
        <end position="359"/>
    </location>
</feature>
<dbReference type="OrthoDB" id="68076at2759"/>
<feature type="region of interest" description="Disordered" evidence="1">
    <location>
        <begin position="171"/>
        <end position="226"/>
    </location>
</feature>
<dbReference type="Proteomes" id="UP000291343">
    <property type="component" value="Unassembled WGS sequence"/>
</dbReference>
<comment type="caution">
    <text evidence="3">The sequence shown here is derived from an EMBL/GenBank/DDBJ whole genome shotgun (WGS) entry which is preliminary data.</text>
</comment>
<dbReference type="AlphaFoldDB" id="A0A482XKF6"/>
<name>A0A482XKF6_LAOST</name>